<evidence type="ECO:0000256" key="2">
    <source>
        <dbReference type="PIRSR" id="PIRSR602678-1"/>
    </source>
</evidence>
<dbReference type="InterPro" id="IPR002678">
    <property type="entry name" value="DUF34/NIF3"/>
</dbReference>
<dbReference type="GO" id="GO:0046872">
    <property type="term" value="F:metal ion binding"/>
    <property type="evidence" value="ECO:0007669"/>
    <property type="project" value="UniProtKB-KW"/>
</dbReference>
<dbReference type="PROSITE" id="PS51318">
    <property type="entry name" value="TAT"/>
    <property type="match status" value="1"/>
</dbReference>
<dbReference type="AlphaFoldDB" id="A0A2Z5G0V5"/>
<dbReference type="RefSeq" id="WP_114207482.1">
    <property type="nucleotide sequence ID" value="NZ_CP030840.1"/>
</dbReference>
<gene>
    <name evidence="3" type="ORF">ACPOL_2902</name>
</gene>
<keyword evidence="2" id="KW-0479">Metal-binding</keyword>
<proteinExistence type="inferred from homology"/>
<dbReference type="EMBL" id="CP030840">
    <property type="protein sequence ID" value="AXC12206.1"/>
    <property type="molecule type" value="Genomic_DNA"/>
</dbReference>
<dbReference type="Gene3D" id="3.40.1390.30">
    <property type="entry name" value="NIF3 (NGG1p interacting factor 3)-like"/>
    <property type="match status" value="1"/>
</dbReference>
<dbReference type="KEGG" id="abas:ACPOL_2902"/>
<evidence type="ECO:0000313" key="3">
    <source>
        <dbReference type="EMBL" id="AXC12206.1"/>
    </source>
</evidence>
<dbReference type="SUPFAM" id="SSF102705">
    <property type="entry name" value="NIF3 (NGG1p interacting factor 3)-like"/>
    <property type="match status" value="1"/>
</dbReference>
<evidence type="ECO:0000256" key="1">
    <source>
        <dbReference type="ARBA" id="ARBA00006964"/>
    </source>
</evidence>
<dbReference type="InterPro" id="IPR036069">
    <property type="entry name" value="DUF34/NIF3_sf"/>
</dbReference>
<evidence type="ECO:0000313" key="4">
    <source>
        <dbReference type="Proteomes" id="UP000253606"/>
    </source>
</evidence>
<dbReference type="Pfam" id="PF01784">
    <property type="entry name" value="DUF34_NIF3"/>
    <property type="match status" value="1"/>
</dbReference>
<reference evidence="3 4" key="1">
    <citation type="journal article" date="2018" name="Front. Microbiol.">
        <title>Hydrolytic Capabilities as a Key to Environmental Success: Chitinolytic and Cellulolytic Acidobacteria From Acidic Sub-arctic Soils and Boreal Peatlands.</title>
        <authorList>
            <person name="Belova S.E."/>
            <person name="Ravin N.V."/>
            <person name="Pankratov T.A."/>
            <person name="Rakitin A.L."/>
            <person name="Ivanova A.A."/>
            <person name="Beletsky A.V."/>
            <person name="Mardanov A.V."/>
            <person name="Sinninghe Damste J.S."/>
            <person name="Dedysh S.N."/>
        </authorList>
    </citation>
    <scope>NUCLEOTIDE SEQUENCE [LARGE SCALE GENOMIC DNA]</scope>
    <source>
        <strain evidence="3 4">SBC82</strain>
    </source>
</reference>
<keyword evidence="4" id="KW-1185">Reference proteome</keyword>
<name>A0A2Z5G0V5_9BACT</name>
<protein>
    <submittedName>
        <fullName evidence="3">Uncharacterized protein</fullName>
    </submittedName>
</protein>
<feature type="binding site" evidence="2">
    <location>
        <position position="110"/>
    </location>
    <ligand>
        <name>a divalent metal cation</name>
        <dbReference type="ChEBI" id="CHEBI:60240"/>
        <label>1</label>
    </ligand>
</feature>
<sequence>MKSKNFSRRDFVRLSGTGVVSNFGIGLRLPPFNYLADARPAVVAGKLSAGEVMQRIKENVHVPWVGPTVDTIKGGGSPDIIVTGITTSFMATLDVLQKSVKAGNNLVLTHEPTFWSNLDGNDGLTADPLYLHKLEFIQSNGLFVHRFHDHWHARKPDGIDEGWIKVMGWDKYKFDEARQVFELPSATTLEGYAKETKHRLKSDSVRVVGDPQLIVKTVSKGSNKTPKNGAFPLSADVTITYEPDRENDNVEWERDSVLSGQMRGFIIVSHNRLEEYGMENCANWCRTFISEVPIQFIPSGDPFWRTIS</sequence>
<accession>A0A2Z5G0V5</accession>
<dbReference type="Proteomes" id="UP000253606">
    <property type="component" value="Chromosome"/>
</dbReference>
<comment type="similarity">
    <text evidence="1">Belongs to the GTP cyclohydrolase I type 2/NIF3 family.</text>
</comment>
<dbReference type="OrthoDB" id="1116574at2"/>
<dbReference type="InterPro" id="IPR006311">
    <property type="entry name" value="TAT_signal"/>
</dbReference>
<organism evidence="3 4">
    <name type="scientific">Acidisarcina polymorpha</name>
    <dbReference type="NCBI Taxonomy" id="2211140"/>
    <lineage>
        <taxon>Bacteria</taxon>
        <taxon>Pseudomonadati</taxon>
        <taxon>Acidobacteriota</taxon>
        <taxon>Terriglobia</taxon>
        <taxon>Terriglobales</taxon>
        <taxon>Acidobacteriaceae</taxon>
        <taxon>Acidisarcina</taxon>
    </lineage>
</organism>